<feature type="binding site" evidence="11">
    <location>
        <position position="297"/>
    </location>
    <ligand>
        <name>FMN</name>
        <dbReference type="ChEBI" id="CHEBI:58210"/>
    </ligand>
</feature>
<feature type="binding site" evidence="11">
    <location>
        <begin position="62"/>
        <end position="66"/>
    </location>
    <ligand>
        <name>FMN</name>
        <dbReference type="ChEBI" id="CHEBI:58210"/>
    </ligand>
</feature>
<evidence type="ECO:0000256" key="3">
    <source>
        <dbReference type="ARBA" id="ARBA00005161"/>
    </source>
</evidence>
<feature type="binding site" evidence="11">
    <location>
        <position position="66"/>
    </location>
    <ligand>
        <name>substrate</name>
    </ligand>
</feature>
<dbReference type="InterPro" id="IPR005720">
    <property type="entry name" value="Dihydroorotate_DH_cat"/>
</dbReference>
<dbReference type="SUPFAM" id="SSF51395">
    <property type="entry name" value="FMN-linked oxidoreductases"/>
    <property type="match status" value="1"/>
</dbReference>
<dbReference type="PROSITE" id="PS00912">
    <property type="entry name" value="DHODEHASE_2"/>
    <property type="match status" value="1"/>
</dbReference>
<dbReference type="InterPro" id="IPR013785">
    <property type="entry name" value="Aldolase_TIM"/>
</dbReference>
<feature type="binding site" evidence="11">
    <location>
        <position position="217"/>
    </location>
    <ligand>
        <name>FMN</name>
        <dbReference type="ChEBI" id="CHEBI:58210"/>
    </ligand>
</feature>
<feature type="binding site" evidence="11">
    <location>
        <position position="172"/>
    </location>
    <ligand>
        <name>FMN</name>
        <dbReference type="ChEBI" id="CHEBI:58210"/>
    </ligand>
</feature>
<gene>
    <name evidence="11 13" type="primary">pyrD</name>
    <name evidence="13" type="ORF">PRHACTZTBTEA_501</name>
</gene>
<dbReference type="PANTHER" id="PTHR48109">
    <property type="entry name" value="DIHYDROOROTATE DEHYDROGENASE (QUINONE), MITOCHONDRIAL-RELATED"/>
    <property type="match status" value="1"/>
</dbReference>
<feature type="binding site" evidence="11">
    <location>
        <begin position="318"/>
        <end position="319"/>
    </location>
    <ligand>
        <name>FMN</name>
        <dbReference type="ChEBI" id="CHEBI:58210"/>
    </ligand>
</feature>
<organism evidence="13 14">
    <name type="scientific">Candidatus Providencia siddallii</name>
    <dbReference type="NCBI Taxonomy" id="1715285"/>
    <lineage>
        <taxon>Bacteria</taxon>
        <taxon>Pseudomonadati</taxon>
        <taxon>Pseudomonadota</taxon>
        <taxon>Gammaproteobacteria</taxon>
        <taxon>Enterobacterales</taxon>
        <taxon>Morganellaceae</taxon>
        <taxon>Providencia</taxon>
    </lineage>
</organism>
<dbReference type="NCBIfam" id="NF003644">
    <property type="entry name" value="PRK05286.1-1"/>
    <property type="match status" value="1"/>
</dbReference>
<evidence type="ECO:0000313" key="13">
    <source>
        <dbReference type="EMBL" id="CAL1329417.1"/>
    </source>
</evidence>
<dbReference type="GO" id="GO:0106430">
    <property type="term" value="F:dihydroorotate dehydrogenase (quinone) activity"/>
    <property type="evidence" value="ECO:0007669"/>
    <property type="project" value="UniProtKB-EC"/>
</dbReference>
<dbReference type="PANTHER" id="PTHR48109:SF4">
    <property type="entry name" value="DIHYDROOROTATE DEHYDROGENASE (QUINONE), MITOCHONDRIAL"/>
    <property type="match status" value="1"/>
</dbReference>
<keyword evidence="7 11" id="KW-0665">Pyrimidine biosynthesis</keyword>
<keyword evidence="6 11" id="KW-0288">FMN</keyword>
<comment type="pathway">
    <text evidence="3 11">Pyrimidine metabolism; UMP biosynthesis via de novo pathway; orotate from (S)-dihydroorotate (quinone route): step 1/1.</text>
</comment>
<feature type="binding site" evidence="11">
    <location>
        <begin position="246"/>
        <end position="247"/>
    </location>
    <ligand>
        <name>substrate</name>
    </ligand>
</feature>
<dbReference type="Proteomes" id="UP001497533">
    <property type="component" value="Chromosome"/>
</dbReference>
<feature type="binding site" evidence="11">
    <location>
        <position position="268"/>
    </location>
    <ligand>
        <name>FMN</name>
        <dbReference type="ChEBI" id="CHEBI:58210"/>
    </ligand>
</feature>
<proteinExistence type="inferred from homology"/>
<dbReference type="PIRSF" id="PIRSF000164">
    <property type="entry name" value="DHO_oxidase"/>
    <property type="match status" value="1"/>
</dbReference>
<evidence type="ECO:0000256" key="5">
    <source>
        <dbReference type="ARBA" id="ARBA00022630"/>
    </source>
</evidence>
<evidence type="ECO:0000256" key="2">
    <source>
        <dbReference type="ARBA" id="ARBA00004370"/>
    </source>
</evidence>
<evidence type="ECO:0000256" key="8">
    <source>
        <dbReference type="ARBA" id="ARBA00023002"/>
    </source>
</evidence>
<keyword evidence="5 11" id="KW-0285">Flavoprotein</keyword>
<dbReference type="InterPro" id="IPR005719">
    <property type="entry name" value="Dihydroorotate_DH_2"/>
</dbReference>
<feature type="binding site" evidence="11">
    <location>
        <position position="172"/>
    </location>
    <ligand>
        <name>substrate</name>
    </ligand>
</feature>
<name>A0ABM9NPK3_9GAMM</name>
<comment type="cofactor">
    <cofactor evidence="11">
        <name>FMN</name>
        <dbReference type="ChEBI" id="CHEBI:58210"/>
    </cofactor>
    <text evidence="11">Binds 1 FMN per subunit.</text>
</comment>
<keyword evidence="8 11" id="KW-0560">Oxidoreductase</keyword>
<feature type="domain" description="Dihydroorotate dehydrogenase catalytic" evidence="12">
    <location>
        <begin position="47"/>
        <end position="334"/>
    </location>
</feature>
<dbReference type="NCBIfam" id="TIGR01036">
    <property type="entry name" value="pyrD_sub2"/>
    <property type="match status" value="1"/>
</dbReference>
<evidence type="ECO:0000256" key="4">
    <source>
        <dbReference type="ARBA" id="ARBA00005359"/>
    </source>
</evidence>
<dbReference type="NCBIfam" id="NF003652">
    <property type="entry name" value="PRK05286.2-5"/>
    <property type="match status" value="1"/>
</dbReference>
<dbReference type="InterPro" id="IPR001295">
    <property type="entry name" value="Dihydroorotate_DH_CS"/>
</dbReference>
<comment type="function">
    <text evidence="1 11">Catalyzes the conversion of dihydroorotate to orotate with quinone as electron acceptor.</text>
</comment>
<feature type="binding site" evidence="11">
    <location>
        <position position="139"/>
    </location>
    <ligand>
        <name>FMN</name>
        <dbReference type="ChEBI" id="CHEBI:58210"/>
    </ligand>
</feature>
<dbReference type="RefSeq" id="WP_341764880.1">
    <property type="nucleotide sequence ID" value="NZ_OZ034688.1"/>
</dbReference>
<comment type="catalytic activity">
    <reaction evidence="10 11">
        <text>(S)-dihydroorotate + a quinone = orotate + a quinol</text>
        <dbReference type="Rhea" id="RHEA:30187"/>
        <dbReference type="ChEBI" id="CHEBI:24646"/>
        <dbReference type="ChEBI" id="CHEBI:30839"/>
        <dbReference type="ChEBI" id="CHEBI:30864"/>
        <dbReference type="ChEBI" id="CHEBI:132124"/>
        <dbReference type="EC" id="1.3.5.2"/>
    </reaction>
</comment>
<dbReference type="EC" id="1.3.5.2" evidence="11"/>
<feature type="binding site" evidence="11">
    <location>
        <position position="86"/>
    </location>
    <ligand>
        <name>FMN</name>
        <dbReference type="ChEBI" id="CHEBI:58210"/>
    </ligand>
</feature>
<dbReference type="PROSITE" id="PS00911">
    <property type="entry name" value="DHODEHASE_1"/>
    <property type="match status" value="1"/>
</dbReference>
<keyword evidence="9 11" id="KW-0472">Membrane</keyword>
<keyword evidence="14" id="KW-1185">Reference proteome</keyword>
<comment type="subunit">
    <text evidence="11">Monomer.</text>
</comment>
<reference evidence="13" key="1">
    <citation type="submission" date="2024-04" db="EMBL/GenBank/DDBJ databases">
        <authorList>
            <person name="Manzano-Marin A."/>
            <person name="Manzano-Marin A."/>
            <person name="Alejandro Manzano Marin A."/>
        </authorList>
    </citation>
    <scope>NUCLEOTIDE SEQUENCE [LARGE SCALE GENOMIC DNA]</scope>
    <source>
        <strain evidence="13">TABTEA</strain>
    </source>
</reference>
<evidence type="ECO:0000256" key="6">
    <source>
        <dbReference type="ARBA" id="ARBA00022643"/>
    </source>
</evidence>
<protein>
    <recommendedName>
        <fullName evidence="11">Dihydroorotate dehydrogenase (quinone)</fullName>
        <ecNumber evidence="11">1.3.5.2</ecNumber>
    </recommendedName>
    <alternativeName>
        <fullName evidence="11">DHOdehase</fullName>
        <shortName evidence="11">DHOD</shortName>
        <shortName evidence="11">DHODase</shortName>
    </alternativeName>
    <alternativeName>
        <fullName evidence="11">Dihydroorotate oxidase</fullName>
    </alternativeName>
</protein>
<dbReference type="HAMAP" id="MF_00225">
    <property type="entry name" value="DHO_dh_type2"/>
    <property type="match status" value="1"/>
</dbReference>
<evidence type="ECO:0000259" key="12">
    <source>
        <dbReference type="Pfam" id="PF01180"/>
    </source>
</evidence>
<comment type="subcellular location">
    <subcellularLocation>
        <location evidence="11">Cell membrane</location>
        <topology evidence="11">Peripheral membrane protein</topology>
    </subcellularLocation>
    <subcellularLocation>
        <location evidence="2">Membrane</location>
    </subcellularLocation>
</comment>
<evidence type="ECO:0000256" key="11">
    <source>
        <dbReference type="HAMAP-Rule" id="MF_00225"/>
    </source>
</evidence>
<evidence type="ECO:0000256" key="9">
    <source>
        <dbReference type="ARBA" id="ARBA00023136"/>
    </source>
</evidence>
<dbReference type="Gene3D" id="3.20.20.70">
    <property type="entry name" value="Aldolase class I"/>
    <property type="match status" value="1"/>
</dbReference>
<accession>A0ABM9NPK3</accession>
<evidence type="ECO:0000256" key="1">
    <source>
        <dbReference type="ARBA" id="ARBA00003125"/>
    </source>
</evidence>
<dbReference type="CDD" id="cd04738">
    <property type="entry name" value="DHOD_2_like"/>
    <property type="match status" value="1"/>
</dbReference>
<dbReference type="InterPro" id="IPR012135">
    <property type="entry name" value="Dihydroorotate_DH_1_2"/>
</dbReference>
<feature type="binding site" evidence="11">
    <location>
        <begin position="111"/>
        <end position="115"/>
    </location>
    <ligand>
        <name>substrate</name>
    </ligand>
</feature>
<feature type="active site" description="Nucleophile" evidence="11">
    <location>
        <position position="175"/>
    </location>
</feature>
<evidence type="ECO:0000256" key="10">
    <source>
        <dbReference type="ARBA" id="ARBA00048639"/>
    </source>
</evidence>
<evidence type="ECO:0000256" key="7">
    <source>
        <dbReference type="ARBA" id="ARBA00022975"/>
    </source>
</evidence>
<dbReference type="InterPro" id="IPR050074">
    <property type="entry name" value="DHO_dehydrogenase"/>
</dbReference>
<feature type="binding site" evidence="11">
    <location>
        <position position="177"/>
    </location>
    <ligand>
        <name>substrate</name>
    </ligand>
</feature>
<sequence>MLYNFITNIMFKFDPENVHNFILKQLNKLYISPLKKMFYQNIKSKPVNCMGLHFKNPLGLAAGLDKNGECIDVFGAMGFGFIECGTITPKPQIGNNKPRLFRITKANAFINNMGFNNKGVDYLINNIKNCSYNGIIGVNIGKNRDTKIEYSKDDYLFLINKIFFYTDYIVVNISSPNTPKLRMLQYGSLLDDLLNNIKLEQLKLSLKYKKNVPILVKISPDLSEEEIIQFIDSLIRYKLDGVIATNTTLNHSLVQGLKYCDEKGGLSGRPIQFKSTEIIKIIFRESNGKIPIIGVGGVDSLISAREKIEAGASLIQIYSSFIYLGPKLIKDIVNYI</sequence>
<keyword evidence="11" id="KW-1003">Cell membrane</keyword>
<dbReference type="Pfam" id="PF01180">
    <property type="entry name" value="DHO_dh"/>
    <property type="match status" value="1"/>
</dbReference>
<feature type="binding site" evidence="11">
    <location>
        <position position="245"/>
    </location>
    <ligand>
        <name>FMN</name>
        <dbReference type="ChEBI" id="CHEBI:58210"/>
    </ligand>
</feature>
<comment type="similarity">
    <text evidence="4 11">Belongs to the dihydroorotate dehydrogenase family. Type 2 subfamily.</text>
</comment>
<evidence type="ECO:0000313" key="14">
    <source>
        <dbReference type="Proteomes" id="UP001497533"/>
    </source>
</evidence>
<dbReference type="EMBL" id="OZ034688">
    <property type="protein sequence ID" value="CAL1329417.1"/>
    <property type="molecule type" value="Genomic_DNA"/>
</dbReference>